<dbReference type="InterPro" id="IPR005824">
    <property type="entry name" value="KOW"/>
</dbReference>
<accession>A0AAN6NJR1</accession>
<dbReference type="EMBL" id="MU853752">
    <property type="protein sequence ID" value="KAK3946391.1"/>
    <property type="molecule type" value="Genomic_DNA"/>
</dbReference>
<dbReference type="Proteomes" id="UP001303473">
    <property type="component" value="Unassembled WGS sequence"/>
</dbReference>
<sequence length="391" mass="44141">MDKLLRRVRMAEGQVGRRNKKRSLIKHIVHKNDRKRAMKGLRAEAGSQLKQAIVARHEDWELGPLAPRRDVSKVDEFGNYWGSISAQHAMLEAPLKPEEKEARAAWCGGSQYLCLAPGDRVVVLEGAYKGKIGVIETIKKDIMALELVNDLRVNAVLPEFMVTDGVSPVNVMSSVIPISSVRLVHPLPDPKTGKVRDVIIRELKPVRITHDRPTRKVHFSRLVPGLNAKIPWPKNAPKVHEDHDADTLRIDVEERTFVPTLLRPPMPEAVIDELRNRYSIFRTRHTPEYIAQKEAEEAEKKALKAKNAGLLTPIQEFNRQQRALRRERGQPVLTEEMLQKIGEVIAKNKQRQQAAAGLNADVNEVVSRVEKIQLNETPSIPKDGESQPPPL</sequence>
<dbReference type="Pfam" id="PF22682">
    <property type="entry name" value="Ribosomal_uL24m-like"/>
    <property type="match status" value="1"/>
</dbReference>
<dbReference type="AlphaFoldDB" id="A0AAN6NJR1"/>
<protein>
    <recommendedName>
        <fullName evidence="3">KOW domain-containing protein</fullName>
    </recommendedName>
</protein>
<feature type="domain" description="KOW" evidence="3">
    <location>
        <begin position="114"/>
        <end position="141"/>
    </location>
</feature>
<dbReference type="PROSITE" id="PS01108">
    <property type="entry name" value="RIBOSOMAL_L24"/>
    <property type="match status" value="1"/>
</dbReference>
<keyword evidence="1" id="KW-0689">Ribosomal protein</keyword>
<dbReference type="InterPro" id="IPR008991">
    <property type="entry name" value="Translation_prot_SH3-like_sf"/>
</dbReference>
<evidence type="ECO:0000259" key="3">
    <source>
        <dbReference type="SMART" id="SM00739"/>
    </source>
</evidence>
<dbReference type="GO" id="GO:0003735">
    <property type="term" value="F:structural constituent of ribosome"/>
    <property type="evidence" value="ECO:0007669"/>
    <property type="project" value="InterPro"/>
</dbReference>
<dbReference type="InterPro" id="IPR041988">
    <property type="entry name" value="Ribosomal_uL24_KOW"/>
</dbReference>
<organism evidence="4 5">
    <name type="scientific">Diplogelasinospora grovesii</name>
    <dbReference type="NCBI Taxonomy" id="303347"/>
    <lineage>
        <taxon>Eukaryota</taxon>
        <taxon>Fungi</taxon>
        <taxon>Dikarya</taxon>
        <taxon>Ascomycota</taxon>
        <taxon>Pezizomycotina</taxon>
        <taxon>Sordariomycetes</taxon>
        <taxon>Sordariomycetidae</taxon>
        <taxon>Sordariales</taxon>
        <taxon>Diplogelasinosporaceae</taxon>
        <taxon>Diplogelasinospora</taxon>
    </lineage>
</organism>
<dbReference type="GO" id="GO:0006412">
    <property type="term" value="P:translation"/>
    <property type="evidence" value="ECO:0007669"/>
    <property type="project" value="InterPro"/>
</dbReference>
<keyword evidence="5" id="KW-1185">Reference proteome</keyword>
<evidence type="ECO:0000313" key="5">
    <source>
        <dbReference type="Proteomes" id="UP001303473"/>
    </source>
</evidence>
<gene>
    <name evidence="4" type="ORF">QBC46DRAFT_5072</name>
</gene>
<dbReference type="SUPFAM" id="SSF50104">
    <property type="entry name" value="Translation proteins SH3-like domain"/>
    <property type="match status" value="1"/>
</dbReference>
<evidence type="ECO:0000313" key="4">
    <source>
        <dbReference type="EMBL" id="KAK3946391.1"/>
    </source>
</evidence>
<dbReference type="GO" id="GO:1990904">
    <property type="term" value="C:ribonucleoprotein complex"/>
    <property type="evidence" value="ECO:0007669"/>
    <property type="project" value="UniProtKB-KW"/>
</dbReference>
<name>A0AAN6NJR1_9PEZI</name>
<comment type="caution">
    <text evidence="4">The sequence shown here is derived from an EMBL/GenBank/DDBJ whole genome shotgun (WGS) entry which is preliminary data.</text>
</comment>
<dbReference type="CDD" id="cd06089">
    <property type="entry name" value="KOW_RPL26"/>
    <property type="match status" value="1"/>
</dbReference>
<dbReference type="SMART" id="SM00739">
    <property type="entry name" value="KOW"/>
    <property type="match status" value="1"/>
</dbReference>
<dbReference type="GO" id="GO:0005840">
    <property type="term" value="C:ribosome"/>
    <property type="evidence" value="ECO:0007669"/>
    <property type="project" value="UniProtKB-KW"/>
</dbReference>
<evidence type="ECO:0000256" key="1">
    <source>
        <dbReference type="ARBA" id="ARBA00022980"/>
    </source>
</evidence>
<reference evidence="5" key="1">
    <citation type="journal article" date="2023" name="Mol. Phylogenet. Evol.">
        <title>Genome-scale phylogeny and comparative genomics of the fungal order Sordariales.</title>
        <authorList>
            <person name="Hensen N."/>
            <person name="Bonometti L."/>
            <person name="Westerberg I."/>
            <person name="Brannstrom I.O."/>
            <person name="Guillou S."/>
            <person name="Cros-Aarteil S."/>
            <person name="Calhoun S."/>
            <person name="Haridas S."/>
            <person name="Kuo A."/>
            <person name="Mondo S."/>
            <person name="Pangilinan J."/>
            <person name="Riley R."/>
            <person name="LaButti K."/>
            <person name="Andreopoulos B."/>
            <person name="Lipzen A."/>
            <person name="Chen C."/>
            <person name="Yan M."/>
            <person name="Daum C."/>
            <person name="Ng V."/>
            <person name="Clum A."/>
            <person name="Steindorff A."/>
            <person name="Ohm R.A."/>
            <person name="Martin F."/>
            <person name="Silar P."/>
            <person name="Natvig D.O."/>
            <person name="Lalanne C."/>
            <person name="Gautier V."/>
            <person name="Ament-Velasquez S.L."/>
            <person name="Kruys A."/>
            <person name="Hutchinson M.I."/>
            <person name="Powell A.J."/>
            <person name="Barry K."/>
            <person name="Miller A.N."/>
            <person name="Grigoriev I.V."/>
            <person name="Debuchy R."/>
            <person name="Gladieux P."/>
            <person name="Hiltunen Thoren M."/>
            <person name="Johannesson H."/>
        </authorList>
    </citation>
    <scope>NUCLEOTIDE SEQUENCE [LARGE SCALE GENOMIC DNA]</scope>
    <source>
        <strain evidence="5">CBS 340.73</strain>
    </source>
</reference>
<dbReference type="GO" id="GO:0003723">
    <property type="term" value="F:RNA binding"/>
    <property type="evidence" value="ECO:0007669"/>
    <property type="project" value="InterPro"/>
</dbReference>
<proteinExistence type="predicted"/>
<keyword evidence="2" id="KW-0687">Ribonucleoprotein</keyword>
<dbReference type="InterPro" id="IPR005825">
    <property type="entry name" value="Ribosomal_uL24_CS"/>
</dbReference>
<evidence type="ECO:0000256" key="2">
    <source>
        <dbReference type="ARBA" id="ARBA00023274"/>
    </source>
</evidence>